<reference evidence="1 2" key="1">
    <citation type="submission" date="2016-04" db="EMBL/GenBank/DDBJ databases">
        <title>Draft genome sequence of Janthinobacterium psychrotolerans sp. nov., isolated from freshwater sediments in Denmark.</title>
        <authorList>
            <person name="Gong X."/>
            <person name="Skrivergaard S."/>
            <person name="Korsgaard B.S."/>
            <person name="Schreiber L."/>
            <person name="Marshall I.P."/>
            <person name="Finster K."/>
            <person name="Schramm A."/>
        </authorList>
    </citation>
    <scope>NUCLEOTIDE SEQUENCE [LARGE SCALE GENOMIC DNA]</scope>
    <source>
        <strain evidence="1 2">S3-2</strain>
    </source>
</reference>
<name>A0A1A7C2Y1_9BURK</name>
<dbReference type="EMBL" id="LOCQ01000057">
    <property type="protein sequence ID" value="OBV38673.1"/>
    <property type="molecule type" value="Genomic_DNA"/>
</dbReference>
<dbReference type="RefSeq" id="WP_150127838.1">
    <property type="nucleotide sequence ID" value="NZ_LOCQ01000057.1"/>
</dbReference>
<dbReference type="Proteomes" id="UP000092713">
    <property type="component" value="Unassembled WGS sequence"/>
</dbReference>
<evidence type="ECO:0000313" key="1">
    <source>
        <dbReference type="EMBL" id="OBV38673.1"/>
    </source>
</evidence>
<comment type="caution">
    <text evidence="1">The sequence shown here is derived from an EMBL/GenBank/DDBJ whole genome shotgun (WGS) entry which is preliminary data.</text>
</comment>
<dbReference type="OrthoDB" id="8779993at2"/>
<dbReference type="AlphaFoldDB" id="A0A1A7C2Y1"/>
<dbReference type="STRING" id="1747903.ASR47_1006278"/>
<organism evidence="1 2">
    <name type="scientific">Janthinobacterium psychrotolerans</name>
    <dbReference type="NCBI Taxonomy" id="1747903"/>
    <lineage>
        <taxon>Bacteria</taxon>
        <taxon>Pseudomonadati</taxon>
        <taxon>Pseudomonadota</taxon>
        <taxon>Betaproteobacteria</taxon>
        <taxon>Burkholderiales</taxon>
        <taxon>Oxalobacteraceae</taxon>
        <taxon>Janthinobacterium</taxon>
    </lineage>
</organism>
<keyword evidence="2" id="KW-1185">Reference proteome</keyword>
<protein>
    <recommendedName>
        <fullName evidence="3">Hemerythrin HHE cation binding domain-containing protein</fullName>
    </recommendedName>
</protein>
<sequence length="218" mass="24178">MLTATYTLVSLSVEQATIRVSLLSFQQYMHAQLRQQRRLSMAHIEYAGEWLARLYQFGYWRKIDQYLVPAIRQATPHADGLLDELGRLNRAALESVNLLQRRAMATIDGAGQIASHAKQLGAAIDHFCAALMARLEMEERELFALARRVIASEAWFAIAYQFLAHDARMEENRRGKARVLPFVPPAALAPAAAAVHAPAVAANSGAHEAALLARHRVA</sequence>
<dbReference type="PATRIC" id="fig|1747903.4.peg.2229"/>
<dbReference type="Gene3D" id="1.20.120.520">
    <property type="entry name" value="nmb1532 protein domain like"/>
    <property type="match status" value="1"/>
</dbReference>
<evidence type="ECO:0000313" key="2">
    <source>
        <dbReference type="Proteomes" id="UP000092713"/>
    </source>
</evidence>
<proteinExistence type="predicted"/>
<gene>
    <name evidence="1" type="ORF">ASR47_1006278</name>
</gene>
<accession>A0A1A7C2Y1</accession>
<evidence type="ECO:0008006" key="3">
    <source>
        <dbReference type="Google" id="ProtNLM"/>
    </source>
</evidence>